<dbReference type="InterPro" id="IPR058922">
    <property type="entry name" value="WHD_DRP"/>
</dbReference>
<dbReference type="GO" id="GO:0005524">
    <property type="term" value="F:ATP binding"/>
    <property type="evidence" value="ECO:0007669"/>
    <property type="project" value="UniProtKB-KW"/>
</dbReference>
<comment type="function">
    <text evidence="1">Confers resistance to late blight (Phytophthora infestans) races carrying the avirulence gene Avr1. Resistance proteins guard the plant against pathogens that contain an appropriate avirulence protein via an indirect interaction with this avirulence protein. That triggers a defense system including the hypersensitive response, which restricts the pathogen growth.</text>
</comment>
<dbReference type="PANTHER" id="PTHR23155">
    <property type="entry name" value="DISEASE RESISTANCE PROTEIN RP"/>
    <property type="match status" value="1"/>
</dbReference>
<gene>
    <name evidence="14" type="ORF">OLEA9_A005969</name>
</gene>
<dbReference type="Gene3D" id="3.80.10.10">
    <property type="entry name" value="Ribonuclease Inhibitor"/>
    <property type="match status" value="1"/>
</dbReference>
<dbReference type="InterPro" id="IPR042197">
    <property type="entry name" value="Apaf_helical"/>
</dbReference>
<keyword evidence="15" id="KW-1185">Reference proteome</keyword>
<dbReference type="SUPFAM" id="SSF52540">
    <property type="entry name" value="P-loop containing nucleoside triphosphate hydrolases"/>
    <property type="match status" value="1"/>
</dbReference>
<keyword evidence="4" id="KW-0963">Cytoplasm</keyword>
<dbReference type="InterPro" id="IPR044974">
    <property type="entry name" value="Disease_R_plants"/>
</dbReference>
<dbReference type="InterPro" id="IPR027417">
    <property type="entry name" value="P-loop_NTPase"/>
</dbReference>
<accession>A0A8S0RZF7</accession>
<evidence type="ECO:0000256" key="10">
    <source>
        <dbReference type="ARBA" id="ARBA00022840"/>
    </source>
</evidence>
<dbReference type="PRINTS" id="PR00364">
    <property type="entry name" value="DISEASERSIST"/>
</dbReference>
<evidence type="ECO:0000256" key="9">
    <source>
        <dbReference type="ARBA" id="ARBA00022821"/>
    </source>
</evidence>
<dbReference type="InterPro" id="IPR032675">
    <property type="entry name" value="LRR_dom_sf"/>
</dbReference>
<feature type="domain" description="NB-ARC" evidence="11">
    <location>
        <begin position="3"/>
        <end position="116"/>
    </location>
</feature>
<organism evidence="14 15">
    <name type="scientific">Olea europaea subsp. europaea</name>
    <dbReference type="NCBI Taxonomy" id="158383"/>
    <lineage>
        <taxon>Eukaryota</taxon>
        <taxon>Viridiplantae</taxon>
        <taxon>Streptophyta</taxon>
        <taxon>Embryophyta</taxon>
        <taxon>Tracheophyta</taxon>
        <taxon>Spermatophyta</taxon>
        <taxon>Magnoliopsida</taxon>
        <taxon>eudicotyledons</taxon>
        <taxon>Gunneridae</taxon>
        <taxon>Pentapetalae</taxon>
        <taxon>asterids</taxon>
        <taxon>lamiids</taxon>
        <taxon>Lamiales</taxon>
        <taxon>Oleaceae</taxon>
        <taxon>Oleeae</taxon>
        <taxon>Olea</taxon>
    </lineage>
</organism>
<dbReference type="InterPro" id="IPR002182">
    <property type="entry name" value="NB-ARC"/>
</dbReference>
<protein>
    <submittedName>
        <fullName evidence="14">Late blight resistance homolog R1A-3 isoform X1</fullName>
    </submittedName>
</protein>
<dbReference type="GO" id="GO:0009626">
    <property type="term" value="P:plant-type hypersensitive response"/>
    <property type="evidence" value="ECO:0007669"/>
    <property type="project" value="UniProtKB-KW"/>
</dbReference>
<evidence type="ECO:0000256" key="3">
    <source>
        <dbReference type="ARBA" id="ARBA00008894"/>
    </source>
</evidence>
<keyword evidence="10" id="KW-0067">ATP-binding</keyword>
<dbReference type="PANTHER" id="PTHR23155:SF1152">
    <property type="entry name" value="AAA+ ATPASE DOMAIN-CONTAINING PROTEIN"/>
    <property type="match status" value="1"/>
</dbReference>
<comment type="similarity">
    <text evidence="3">Belongs to the disease resistance NB-LRR family.</text>
</comment>
<evidence type="ECO:0000256" key="1">
    <source>
        <dbReference type="ARBA" id="ARBA00002074"/>
    </source>
</evidence>
<proteinExistence type="inferred from homology"/>
<evidence type="ECO:0000259" key="12">
    <source>
        <dbReference type="Pfam" id="PF23559"/>
    </source>
</evidence>
<evidence type="ECO:0000313" key="15">
    <source>
        <dbReference type="Proteomes" id="UP000594638"/>
    </source>
</evidence>
<keyword evidence="5" id="KW-0433">Leucine-rich repeat</keyword>
<sequence length="646" mass="75050">MYNKENVLIEILSSMSNSNRDTYMNMDEKSLATNLYQNIIGSRYFIVIDDIWDINVWIDLKRYFPDDGNGSRILFTTRNKEVGLKALPRSVIKELPFLSEVECWEILQEKVFQDKNCPQELLDIGKQIAKNCHGLPLAVVVIAGVLANMEKKKHLWEKVARNLSSHNSEIPEKCIQILQLSYNHLPMLLKPCFLYFGAFKEDRKIPVRKLIYLWVAEGFIKKEEQKNIEDVAREYLMKLIDRSLVLVVGSTYNGEVEACKIHDLLREMCLKIANENNFLKLIERNDDDEQRFFSQVSTYQQHHRLSINCAKSSSSLPVGLHVRSLLFDSDFLSAIRFISSSYKVLRVFWGWSRNDILIGLEHLVHLRYLEISCMLPPMENFRRLEFLVVYNHDEIEIPEILLNMVSLRHMEFKGGAYFSESSRQLASNSKSFQINNLQSIFVLSIYDEMDEKILSSSPNLRRLEGKVGKSLNLSLGFLKKLESLLLCNPRFYPSSLISLPLNLKELGLNALVVSQKEMEIIGGLPYLEVLKLVDVAFEEEQWDTSEVEFPRLEYLKLEDIKIAEWNASSDNFPRLQQLVLKRCGNLEMIPSSLGEIPTLRKIQVYMCAETTNESARKIKDEQEKMGNEELQVIITGKYWRARKFRR</sequence>
<keyword evidence="8" id="KW-0547">Nucleotide-binding</keyword>
<dbReference type="OrthoDB" id="1478287at2759"/>
<keyword evidence="7" id="KW-0677">Repeat</keyword>
<dbReference type="Gramene" id="OE9A005969T1">
    <property type="protein sequence ID" value="OE9A005969C1"/>
    <property type="gene ID" value="OE9A005969"/>
</dbReference>
<evidence type="ECO:0000259" key="13">
    <source>
        <dbReference type="Pfam" id="PF23598"/>
    </source>
</evidence>
<evidence type="ECO:0000256" key="6">
    <source>
        <dbReference type="ARBA" id="ARBA00022667"/>
    </source>
</evidence>
<dbReference type="GO" id="GO:0043531">
    <property type="term" value="F:ADP binding"/>
    <property type="evidence" value="ECO:0007669"/>
    <property type="project" value="InterPro"/>
</dbReference>
<dbReference type="InterPro" id="IPR036388">
    <property type="entry name" value="WH-like_DNA-bd_sf"/>
</dbReference>
<dbReference type="InterPro" id="IPR055414">
    <property type="entry name" value="LRR_R13L4/SHOC2-like"/>
</dbReference>
<dbReference type="Pfam" id="PF00931">
    <property type="entry name" value="NB-ARC"/>
    <property type="match status" value="1"/>
</dbReference>
<evidence type="ECO:0000313" key="14">
    <source>
        <dbReference type="EMBL" id="CAA2985442.1"/>
    </source>
</evidence>
<dbReference type="SUPFAM" id="SSF52058">
    <property type="entry name" value="L domain-like"/>
    <property type="match status" value="1"/>
</dbReference>
<name>A0A8S0RZF7_OLEEU</name>
<comment type="caution">
    <text evidence="14">The sequence shown here is derived from an EMBL/GenBank/DDBJ whole genome shotgun (WGS) entry which is preliminary data.</text>
</comment>
<keyword evidence="6" id="KW-0381">Hypersensitive response</keyword>
<evidence type="ECO:0000259" key="11">
    <source>
        <dbReference type="Pfam" id="PF00931"/>
    </source>
</evidence>
<dbReference type="Gene3D" id="1.10.8.430">
    <property type="entry name" value="Helical domain of apoptotic protease-activating factors"/>
    <property type="match status" value="1"/>
</dbReference>
<dbReference type="Proteomes" id="UP000594638">
    <property type="component" value="Unassembled WGS sequence"/>
</dbReference>
<dbReference type="AlphaFoldDB" id="A0A8S0RZF7"/>
<dbReference type="GO" id="GO:0005737">
    <property type="term" value="C:cytoplasm"/>
    <property type="evidence" value="ECO:0007669"/>
    <property type="project" value="UniProtKB-SubCell"/>
</dbReference>
<evidence type="ECO:0000256" key="2">
    <source>
        <dbReference type="ARBA" id="ARBA00004496"/>
    </source>
</evidence>
<keyword evidence="9" id="KW-0611">Plant defense</keyword>
<evidence type="ECO:0000256" key="5">
    <source>
        <dbReference type="ARBA" id="ARBA00022614"/>
    </source>
</evidence>
<dbReference type="Pfam" id="PF23598">
    <property type="entry name" value="LRR_14"/>
    <property type="match status" value="1"/>
</dbReference>
<reference evidence="14 15" key="1">
    <citation type="submission" date="2019-12" db="EMBL/GenBank/DDBJ databases">
        <authorList>
            <person name="Alioto T."/>
            <person name="Alioto T."/>
            <person name="Gomez Garrido J."/>
        </authorList>
    </citation>
    <scope>NUCLEOTIDE SEQUENCE [LARGE SCALE GENOMIC DNA]</scope>
</reference>
<comment type="subcellular location">
    <subcellularLocation>
        <location evidence="2">Cytoplasm</location>
    </subcellularLocation>
</comment>
<dbReference type="Gene3D" id="1.10.10.10">
    <property type="entry name" value="Winged helix-like DNA-binding domain superfamily/Winged helix DNA-binding domain"/>
    <property type="match status" value="1"/>
</dbReference>
<evidence type="ECO:0000256" key="8">
    <source>
        <dbReference type="ARBA" id="ARBA00022741"/>
    </source>
</evidence>
<evidence type="ECO:0000256" key="7">
    <source>
        <dbReference type="ARBA" id="ARBA00022737"/>
    </source>
</evidence>
<dbReference type="Pfam" id="PF23559">
    <property type="entry name" value="WHD_DRP"/>
    <property type="match status" value="1"/>
</dbReference>
<dbReference type="FunFam" id="1.10.10.10:FF:000322">
    <property type="entry name" value="Probable disease resistance protein At1g63360"/>
    <property type="match status" value="1"/>
</dbReference>
<feature type="domain" description="Disease resistance protein winged helix" evidence="12">
    <location>
        <begin position="199"/>
        <end position="268"/>
    </location>
</feature>
<evidence type="ECO:0000256" key="4">
    <source>
        <dbReference type="ARBA" id="ARBA00022490"/>
    </source>
</evidence>
<dbReference type="Gene3D" id="3.40.50.300">
    <property type="entry name" value="P-loop containing nucleotide triphosphate hydrolases"/>
    <property type="match status" value="1"/>
</dbReference>
<feature type="domain" description="Disease resistance R13L4/SHOC-2-like LRR" evidence="13">
    <location>
        <begin position="358"/>
        <end position="621"/>
    </location>
</feature>
<dbReference type="EMBL" id="CACTIH010003808">
    <property type="protein sequence ID" value="CAA2985442.1"/>
    <property type="molecule type" value="Genomic_DNA"/>
</dbReference>